<dbReference type="AlphaFoldDB" id="A0A165IU73"/>
<sequence length="229" mass="24631">MVTVRVRAPAGPPGSASQRDVDRLSSLTEQMEDGGQRRRLRWRERGQGRRAGRIAEGRGVRRASGRSCWRRGRDEGAGGGWPEGEGACLGGCAGERLAGVGSEAEGTDGQCGWGGEEELSVSEVSFREVTATLHPLHDRSASFDGRLDWINSVTCIMLRLSGTAGHRKRVLGDTIVARATCYARAFGRGARAMIPSPAVPKTAHHVPHRKCWKKNRGGAFPAHGPCPKD</sequence>
<evidence type="ECO:0000313" key="2">
    <source>
        <dbReference type="EMBL" id="KZT60984.1"/>
    </source>
</evidence>
<evidence type="ECO:0000313" key="3">
    <source>
        <dbReference type="Proteomes" id="UP000076842"/>
    </source>
</evidence>
<accession>A0A165IU73</accession>
<dbReference type="EMBL" id="KV423927">
    <property type="protein sequence ID" value="KZT60984.1"/>
    <property type="molecule type" value="Genomic_DNA"/>
</dbReference>
<feature type="region of interest" description="Disordered" evidence="1">
    <location>
        <begin position="1"/>
        <end position="37"/>
    </location>
</feature>
<organism evidence="2 3">
    <name type="scientific">Calocera cornea HHB12733</name>
    <dbReference type="NCBI Taxonomy" id="1353952"/>
    <lineage>
        <taxon>Eukaryota</taxon>
        <taxon>Fungi</taxon>
        <taxon>Dikarya</taxon>
        <taxon>Basidiomycota</taxon>
        <taxon>Agaricomycotina</taxon>
        <taxon>Dacrymycetes</taxon>
        <taxon>Dacrymycetales</taxon>
        <taxon>Dacrymycetaceae</taxon>
        <taxon>Calocera</taxon>
    </lineage>
</organism>
<proteinExistence type="predicted"/>
<protein>
    <submittedName>
        <fullName evidence="2">Uncharacterized protein</fullName>
    </submittedName>
</protein>
<gene>
    <name evidence="2" type="ORF">CALCODRAFT_73757</name>
</gene>
<evidence type="ECO:0000256" key="1">
    <source>
        <dbReference type="SAM" id="MobiDB-lite"/>
    </source>
</evidence>
<name>A0A165IU73_9BASI</name>
<reference evidence="2 3" key="1">
    <citation type="journal article" date="2016" name="Mol. Biol. Evol.">
        <title>Comparative Genomics of Early-Diverging Mushroom-Forming Fungi Provides Insights into the Origins of Lignocellulose Decay Capabilities.</title>
        <authorList>
            <person name="Nagy L.G."/>
            <person name="Riley R."/>
            <person name="Tritt A."/>
            <person name="Adam C."/>
            <person name="Daum C."/>
            <person name="Floudas D."/>
            <person name="Sun H."/>
            <person name="Yadav J.S."/>
            <person name="Pangilinan J."/>
            <person name="Larsson K.H."/>
            <person name="Matsuura K."/>
            <person name="Barry K."/>
            <person name="Labutti K."/>
            <person name="Kuo R."/>
            <person name="Ohm R.A."/>
            <person name="Bhattacharya S.S."/>
            <person name="Shirouzu T."/>
            <person name="Yoshinaga Y."/>
            <person name="Martin F.M."/>
            <person name="Grigoriev I.V."/>
            <person name="Hibbett D.S."/>
        </authorList>
    </citation>
    <scope>NUCLEOTIDE SEQUENCE [LARGE SCALE GENOMIC DNA]</scope>
    <source>
        <strain evidence="2 3">HHB12733</strain>
    </source>
</reference>
<dbReference type="InParanoid" id="A0A165IU73"/>
<dbReference type="Proteomes" id="UP000076842">
    <property type="component" value="Unassembled WGS sequence"/>
</dbReference>
<keyword evidence="3" id="KW-1185">Reference proteome</keyword>